<dbReference type="RefSeq" id="WP_182553475.1">
    <property type="nucleotide sequence ID" value="NZ_JAYMZP010000006.1"/>
</dbReference>
<feature type="region of interest" description="Disordered" evidence="1">
    <location>
        <begin position="1"/>
        <end position="20"/>
    </location>
</feature>
<proteinExistence type="predicted"/>
<name>A0AAW4QB04_RALPI</name>
<evidence type="ECO:0000256" key="1">
    <source>
        <dbReference type="SAM" id="MobiDB-lite"/>
    </source>
</evidence>
<evidence type="ECO:0000313" key="2">
    <source>
        <dbReference type="EMBL" id="MBX3892830.1"/>
    </source>
</evidence>
<sequence length="76" mass="7841">MRKSPAIVTSQPPRHTASSIAAPASDFVAVRARARESRRAGQPASSITVIVAVATHRAGRWPGTSPTSPHAAGRCG</sequence>
<dbReference type="Proteomes" id="UP001199322">
    <property type="component" value="Unassembled WGS sequence"/>
</dbReference>
<dbReference type="AlphaFoldDB" id="A0AAW4QB04"/>
<organism evidence="2 3">
    <name type="scientific">Ralstonia pickettii</name>
    <name type="common">Burkholderia pickettii</name>
    <dbReference type="NCBI Taxonomy" id="329"/>
    <lineage>
        <taxon>Bacteria</taxon>
        <taxon>Pseudomonadati</taxon>
        <taxon>Pseudomonadota</taxon>
        <taxon>Betaproteobacteria</taxon>
        <taxon>Burkholderiales</taxon>
        <taxon>Burkholderiaceae</taxon>
        <taxon>Ralstonia</taxon>
    </lineage>
</organism>
<comment type="caution">
    <text evidence="2">The sequence shown here is derived from an EMBL/GenBank/DDBJ whole genome shotgun (WGS) entry which is preliminary data.</text>
</comment>
<reference evidence="2" key="1">
    <citation type="submission" date="2018-06" db="EMBL/GenBank/DDBJ databases">
        <authorList>
            <person name="O'Rourke A."/>
        </authorList>
    </citation>
    <scope>NUCLEOTIDE SEQUENCE</scope>
    <source>
        <strain evidence="2">132550021-3</strain>
    </source>
</reference>
<feature type="compositionally biased region" description="Polar residues" evidence="1">
    <location>
        <begin position="7"/>
        <end position="19"/>
    </location>
</feature>
<evidence type="ECO:0000313" key="3">
    <source>
        <dbReference type="Proteomes" id="UP001199322"/>
    </source>
</evidence>
<dbReference type="EMBL" id="QGBI01000029">
    <property type="protein sequence ID" value="MBX3892830.1"/>
    <property type="molecule type" value="Genomic_DNA"/>
</dbReference>
<protein>
    <submittedName>
        <fullName evidence="2">Uncharacterized protein</fullName>
    </submittedName>
</protein>
<accession>A0AAW4QB04</accession>
<gene>
    <name evidence="2" type="ORF">DEE74_23460</name>
</gene>